<evidence type="ECO:0000313" key="1">
    <source>
        <dbReference type="EMBL" id="MEW9491098.1"/>
    </source>
</evidence>
<accession>A0ACC6TMT4</accession>
<reference evidence="1" key="1">
    <citation type="submission" date="2024-07" db="EMBL/GenBank/DDBJ databases">
        <title>Metagenome and Metagenome-Assembled Genomes of Archaea from a hot spring from the geothermal field of Los Azufres, Mexico.</title>
        <authorList>
            <person name="Marin-Paredes R."/>
            <person name="Martinez-Romero E."/>
            <person name="Servin-Garciduenas L.E."/>
        </authorList>
    </citation>
    <scope>NUCLEOTIDE SEQUENCE</scope>
    <source>
        <strain evidence="1">AZ1-454</strain>
    </source>
</reference>
<protein>
    <submittedName>
        <fullName evidence="1">Uncharacterized protein</fullName>
    </submittedName>
</protein>
<sequence>MSVKEQRIDSNNRSRKIAELYGLLTLAEDLHEEVGEAPTTDLKKVYVQSSPPEGYEGVEIGKAPLSYTVLYDKIFSEYVEFLKEVMIPYASRTMETGIEFINVLLDSGEFAIFEGEENRVSLPLPSGIALAHTHPGICLFSHKDLETADHNFIQRYVVVAVMNTKCSSFILRKGPYTPEDRESLLWLSKSVKRAKRLEDLVDSYKGFKSENLMFTYLEF</sequence>
<dbReference type="EMBL" id="JZWS03000002">
    <property type="protein sequence ID" value="MEW9491098.1"/>
    <property type="molecule type" value="Genomic_DNA"/>
</dbReference>
<proteinExistence type="predicted"/>
<name>A0ACC6TMT4_9CREN</name>
<evidence type="ECO:0000313" key="2">
    <source>
        <dbReference type="Proteomes" id="UP000053480"/>
    </source>
</evidence>
<dbReference type="Proteomes" id="UP000053480">
    <property type="component" value="Unassembled WGS sequence"/>
</dbReference>
<gene>
    <name evidence="1" type="ORF">TQ35_0002705</name>
</gene>
<organism evidence="1 2">
    <name type="scientific">Candidatus Aramenus sulfurataquae</name>
    <dbReference type="NCBI Taxonomy" id="1326980"/>
    <lineage>
        <taxon>Archaea</taxon>
        <taxon>Thermoproteota</taxon>
        <taxon>Thermoprotei</taxon>
        <taxon>Sulfolobales</taxon>
        <taxon>Sulfolobaceae</taxon>
        <taxon>Candidatus Aramenus</taxon>
    </lineage>
</organism>
<comment type="caution">
    <text evidence="1">The sequence shown here is derived from an EMBL/GenBank/DDBJ whole genome shotgun (WGS) entry which is preliminary data.</text>
</comment>